<dbReference type="GO" id="GO:0000481">
    <property type="term" value="P:maturation of 5S rRNA"/>
    <property type="evidence" value="ECO:0000318"/>
    <property type="project" value="GO_Central"/>
</dbReference>
<dbReference type="PANTHER" id="PTHR47559">
    <property type="entry name" value="OS03G0844900 PROTEIN"/>
    <property type="match status" value="1"/>
</dbReference>
<feature type="domain" description="S1 motif" evidence="2">
    <location>
        <begin position="190"/>
        <end position="264"/>
    </location>
</feature>
<dbReference type="GO" id="GO:0003729">
    <property type="term" value="F:mRNA binding"/>
    <property type="evidence" value="ECO:0000318"/>
    <property type="project" value="GO_Central"/>
</dbReference>
<protein>
    <recommendedName>
        <fullName evidence="2">S1 motif domain-containing protein</fullName>
    </recommendedName>
</protein>
<dbReference type="Proteomes" id="UP000813463">
    <property type="component" value="Chromosome 1"/>
</dbReference>
<dbReference type="PROSITE" id="PS50126">
    <property type="entry name" value="S1"/>
    <property type="match status" value="2"/>
</dbReference>
<proteinExistence type="predicted"/>
<gene>
    <name evidence="4" type="primary">LOC110792946</name>
</gene>
<dbReference type="KEGG" id="soe:110792946"/>
<feature type="compositionally biased region" description="Polar residues" evidence="1">
    <location>
        <begin position="283"/>
        <end position="297"/>
    </location>
</feature>
<dbReference type="GeneID" id="110792946"/>
<dbReference type="SMART" id="SM00316">
    <property type="entry name" value="S1"/>
    <property type="match status" value="2"/>
</dbReference>
<dbReference type="PANTHER" id="PTHR47559:SF1">
    <property type="entry name" value="OS03G0844900 PROTEIN"/>
    <property type="match status" value="1"/>
</dbReference>
<dbReference type="GO" id="GO:0009507">
    <property type="term" value="C:chloroplast"/>
    <property type="evidence" value="ECO:0000318"/>
    <property type="project" value="GO_Central"/>
</dbReference>
<dbReference type="InterPro" id="IPR012340">
    <property type="entry name" value="NA-bd_OB-fold"/>
</dbReference>
<dbReference type="AlphaFoldDB" id="A0A9R0IR25"/>
<dbReference type="Gene3D" id="2.40.50.140">
    <property type="entry name" value="Nucleic acid-binding proteins"/>
    <property type="match status" value="2"/>
</dbReference>
<keyword evidence="3" id="KW-1185">Reference proteome</keyword>
<dbReference type="RefSeq" id="XP_021853458.1">
    <property type="nucleotide sequence ID" value="XM_021997766.2"/>
</dbReference>
<sequence length="385" mass="43296">MPILNLSSLGVGSLTNICFHSQTSANDNIISYVSYNYIPFNNNNLLNYHRKSVISRYPLHAAPVNSQIDENLDGSTLSLEPPRSIRRPADWEAAKKYKETGSIYEGRVEGFNNGGLLVRFQSLVGFLPFPQLSPSYSCEEPKKTIQQIARGLIGSVINMKVIEVDEASKKLIFSEKEATWSKYSEKIKEGDIFEARVGVVEDYGAFLHLRFPDGKYHLTGLVHVSEVSWDYVQDVRDVLRVGDFSRAKVVNIDRKKSRITLSIRQLEEDPLLETLDKVIPQDGATSPGSNTSDSSDIQPLPGLEEIFEELLKEEGISEVGIRRQGFEKRVVSQDLQLWLSNAPATDNHYTLLARAGRQVQEIQMTTSLDQEGIKKALQRVLERVP</sequence>
<evidence type="ECO:0000259" key="2">
    <source>
        <dbReference type="PROSITE" id="PS50126"/>
    </source>
</evidence>
<evidence type="ECO:0000313" key="3">
    <source>
        <dbReference type="Proteomes" id="UP000813463"/>
    </source>
</evidence>
<evidence type="ECO:0000313" key="4">
    <source>
        <dbReference type="RefSeq" id="XP_021853458.1"/>
    </source>
</evidence>
<dbReference type="SUPFAM" id="SSF50249">
    <property type="entry name" value="Nucleic acid-binding proteins"/>
    <property type="match status" value="2"/>
</dbReference>
<accession>A0A9R0IR25</accession>
<dbReference type="InterPro" id="IPR003029">
    <property type="entry name" value="S1_domain"/>
</dbReference>
<name>A0A9R0IR25_SPIOL</name>
<dbReference type="Pfam" id="PF00575">
    <property type="entry name" value="S1"/>
    <property type="match status" value="2"/>
</dbReference>
<evidence type="ECO:0000256" key="1">
    <source>
        <dbReference type="SAM" id="MobiDB-lite"/>
    </source>
</evidence>
<reference evidence="3" key="1">
    <citation type="journal article" date="2021" name="Nat. Commun.">
        <title>Genomic analyses provide insights into spinach domestication and the genetic basis of agronomic traits.</title>
        <authorList>
            <person name="Cai X."/>
            <person name="Sun X."/>
            <person name="Xu C."/>
            <person name="Sun H."/>
            <person name="Wang X."/>
            <person name="Ge C."/>
            <person name="Zhang Z."/>
            <person name="Wang Q."/>
            <person name="Fei Z."/>
            <person name="Jiao C."/>
            <person name="Wang Q."/>
        </authorList>
    </citation>
    <scope>NUCLEOTIDE SEQUENCE [LARGE SCALE GENOMIC DNA]</scope>
    <source>
        <strain evidence="3">cv. Varoflay</strain>
    </source>
</reference>
<reference evidence="4" key="2">
    <citation type="submission" date="2025-08" db="UniProtKB">
        <authorList>
            <consortium name="RefSeq"/>
        </authorList>
    </citation>
    <scope>IDENTIFICATION</scope>
    <source>
        <tissue evidence="4">Leaf</tissue>
    </source>
</reference>
<feature type="region of interest" description="Disordered" evidence="1">
    <location>
        <begin position="279"/>
        <end position="299"/>
    </location>
</feature>
<organism evidence="3 4">
    <name type="scientific">Spinacia oleracea</name>
    <name type="common">Spinach</name>
    <dbReference type="NCBI Taxonomy" id="3562"/>
    <lineage>
        <taxon>Eukaryota</taxon>
        <taxon>Viridiplantae</taxon>
        <taxon>Streptophyta</taxon>
        <taxon>Embryophyta</taxon>
        <taxon>Tracheophyta</taxon>
        <taxon>Spermatophyta</taxon>
        <taxon>Magnoliopsida</taxon>
        <taxon>eudicotyledons</taxon>
        <taxon>Gunneridae</taxon>
        <taxon>Pentapetalae</taxon>
        <taxon>Caryophyllales</taxon>
        <taxon>Chenopodiaceae</taxon>
        <taxon>Chenopodioideae</taxon>
        <taxon>Anserineae</taxon>
        <taxon>Spinacia</taxon>
    </lineage>
</organism>
<feature type="domain" description="S1 motif" evidence="2">
    <location>
        <begin position="101"/>
        <end position="176"/>
    </location>
</feature>
<dbReference type="OrthoDB" id="412781at2759"/>
<dbReference type="InterPro" id="IPR052757">
    <property type="entry name" value="Ribosomal_protein_S1"/>
</dbReference>